<dbReference type="InterPro" id="IPR000424">
    <property type="entry name" value="Primosome_PriB/ssb"/>
</dbReference>
<dbReference type="GO" id="GO:0006260">
    <property type="term" value="P:DNA replication"/>
    <property type="evidence" value="ECO:0007669"/>
    <property type="project" value="InterPro"/>
</dbReference>
<dbReference type="HAMAP" id="MF_00984">
    <property type="entry name" value="SSB"/>
    <property type="match status" value="1"/>
</dbReference>
<reference evidence="4" key="1">
    <citation type="journal article" date="2021" name="Proc. Natl. Acad. Sci. U.S.A.">
        <title>A Catalog of Tens of Thousands of Viruses from Human Metagenomes Reveals Hidden Associations with Chronic Diseases.</title>
        <authorList>
            <person name="Tisza M.J."/>
            <person name="Buck C.B."/>
        </authorList>
    </citation>
    <scope>NUCLEOTIDE SEQUENCE</scope>
    <source>
        <strain evidence="4">CtZih56</strain>
    </source>
</reference>
<evidence type="ECO:0000256" key="2">
    <source>
        <dbReference type="PIRNR" id="PIRNR002070"/>
    </source>
</evidence>
<evidence type="ECO:0000313" key="4">
    <source>
        <dbReference type="EMBL" id="DAF49687.1"/>
    </source>
</evidence>
<dbReference type="EMBL" id="BK032586">
    <property type="protein sequence ID" value="DAF49687.1"/>
    <property type="molecule type" value="Genomic_DNA"/>
</dbReference>
<protein>
    <recommendedName>
        <fullName evidence="2">Single-stranded DNA-binding protein</fullName>
    </recommendedName>
</protein>
<dbReference type="InterPro" id="IPR012340">
    <property type="entry name" value="NA-bd_OB-fold"/>
</dbReference>
<keyword evidence="1 2" id="KW-0238">DNA-binding</keyword>
<dbReference type="GO" id="GO:0009295">
    <property type="term" value="C:nucleoid"/>
    <property type="evidence" value="ECO:0007669"/>
    <property type="project" value="TreeGrafter"/>
</dbReference>
<dbReference type="PANTHER" id="PTHR10302:SF27">
    <property type="entry name" value="SINGLE-STRANDED DNA-BINDING PROTEIN"/>
    <property type="match status" value="1"/>
</dbReference>
<evidence type="ECO:0000256" key="3">
    <source>
        <dbReference type="SAM" id="MobiDB-lite"/>
    </source>
</evidence>
<feature type="region of interest" description="Disordered" evidence="3">
    <location>
        <begin position="106"/>
        <end position="129"/>
    </location>
</feature>
<dbReference type="Pfam" id="PF00436">
    <property type="entry name" value="SSB"/>
    <property type="match status" value="1"/>
</dbReference>
<dbReference type="PANTHER" id="PTHR10302">
    <property type="entry name" value="SINGLE-STRANDED DNA-BINDING PROTEIN"/>
    <property type="match status" value="1"/>
</dbReference>
<dbReference type="SUPFAM" id="SSF50249">
    <property type="entry name" value="Nucleic acid-binding proteins"/>
    <property type="match status" value="1"/>
</dbReference>
<dbReference type="CDD" id="cd04496">
    <property type="entry name" value="SSB_OBF"/>
    <property type="match status" value="1"/>
</dbReference>
<dbReference type="NCBIfam" id="TIGR00621">
    <property type="entry name" value="ssb"/>
    <property type="match status" value="1"/>
</dbReference>
<dbReference type="InterPro" id="IPR011344">
    <property type="entry name" value="ssDNA-bd"/>
</dbReference>
<proteinExistence type="inferred from homology"/>
<sequence length="129" mass="14392">MINRVVIQGRVCQDIELRQTPGGTMVTTFAVAVDRYAKAGEERKADFFDVVCWGKTAEFASRYFAKGQMLAIDGRLQARNWEDKDGNKRKSVEIVADTLHFCGSKSETAEPRAQEGFAPLVEDDGDLPF</sequence>
<evidence type="ECO:0000256" key="1">
    <source>
        <dbReference type="ARBA" id="ARBA00023125"/>
    </source>
</evidence>
<dbReference type="GO" id="GO:0003697">
    <property type="term" value="F:single-stranded DNA binding"/>
    <property type="evidence" value="ECO:0007669"/>
    <property type="project" value="InterPro"/>
</dbReference>
<organism evidence="4">
    <name type="scientific">Podoviridae sp. ctZih56</name>
    <dbReference type="NCBI Taxonomy" id="2827741"/>
    <lineage>
        <taxon>Viruses</taxon>
        <taxon>Duplodnaviria</taxon>
        <taxon>Heunggongvirae</taxon>
        <taxon>Uroviricota</taxon>
        <taxon>Caudoviricetes</taxon>
    </lineage>
</organism>
<dbReference type="PIRSF" id="PIRSF002070">
    <property type="entry name" value="SSB"/>
    <property type="match status" value="1"/>
</dbReference>
<name>A0A8S5SGA8_9CAUD</name>
<accession>A0A8S5SGA8</accession>
<dbReference type="PROSITE" id="PS50935">
    <property type="entry name" value="SSB"/>
    <property type="match status" value="1"/>
</dbReference>
<dbReference type="Gene3D" id="2.40.50.140">
    <property type="entry name" value="Nucleic acid-binding proteins"/>
    <property type="match status" value="1"/>
</dbReference>